<dbReference type="OrthoDB" id="3695445at2"/>
<dbReference type="RefSeq" id="WP_156241137.1">
    <property type="nucleotide sequence ID" value="NZ_BAAAZL010000002.1"/>
</dbReference>
<dbReference type="KEGG" id="moj:D7D94_02915"/>
<evidence type="ECO:0000313" key="2">
    <source>
        <dbReference type="EMBL" id="QGU26734.1"/>
    </source>
</evidence>
<name>A0A6I6DXL4_9MICO</name>
<dbReference type="Pfam" id="PF03364">
    <property type="entry name" value="Polyketide_cyc"/>
    <property type="match status" value="1"/>
</dbReference>
<gene>
    <name evidence="2" type="ORF">D7D94_02915</name>
</gene>
<evidence type="ECO:0000259" key="1">
    <source>
        <dbReference type="Pfam" id="PF03364"/>
    </source>
</evidence>
<proteinExistence type="predicted"/>
<dbReference type="SUPFAM" id="SSF55961">
    <property type="entry name" value="Bet v1-like"/>
    <property type="match status" value="1"/>
</dbReference>
<dbReference type="Proteomes" id="UP000422989">
    <property type="component" value="Chromosome"/>
</dbReference>
<organism evidence="2 3">
    <name type="scientific">Microbacterium oryzae</name>
    <dbReference type="NCBI Taxonomy" id="743009"/>
    <lineage>
        <taxon>Bacteria</taxon>
        <taxon>Bacillati</taxon>
        <taxon>Actinomycetota</taxon>
        <taxon>Actinomycetes</taxon>
        <taxon>Micrococcales</taxon>
        <taxon>Microbacteriaceae</taxon>
        <taxon>Microbacterium</taxon>
    </lineage>
</organism>
<feature type="domain" description="Coenzyme Q-binding protein COQ10 START" evidence="1">
    <location>
        <begin position="10"/>
        <end position="131"/>
    </location>
</feature>
<protein>
    <submittedName>
        <fullName evidence="2">SRPBCC family protein</fullName>
    </submittedName>
</protein>
<reference evidence="2 3" key="1">
    <citation type="submission" date="2018-09" db="EMBL/GenBank/DDBJ databases">
        <title>Whole genome sequencing of Microbacterium oryzae strain MB-10T.</title>
        <authorList>
            <person name="Das S.K."/>
        </authorList>
    </citation>
    <scope>NUCLEOTIDE SEQUENCE [LARGE SCALE GENOMIC DNA]</scope>
    <source>
        <strain evidence="2 3">MB-10</strain>
    </source>
</reference>
<dbReference type="Gene3D" id="3.30.530.20">
    <property type="match status" value="1"/>
</dbReference>
<dbReference type="PANTHER" id="PTHR33824:SF7">
    <property type="entry name" value="POLYKETIDE CYCLASE_DEHYDRASE AND LIPID TRANSPORT SUPERFAMILY PROTEIN"/>
    <property type="match status" value="1"/>
</dbReference>
<dbReference type="InterPro" id="IPR005031">
    <property type="entry name" value="COQ10_START"/>
</dbReference>
<accession>A0A6I6DXL4</accession>
<dbReference type="CDD" id="cd07817">
    <property type="entry name" value="SRPBCC_8"/>
    <property type="match status" value="1"/>
</dbReference>
<sequence length="150" mass="16827">MARITESIDVDVDVTTAYDQWTQFETFPQFLSFVESIRQIDDETTAWKVNIGGVAREFTAKITEQHPDERVAWNSISGDADHAGVVTFHRLSDTSCRVTVQLDWEPTSLTENVGAALGFDDRAVKKDLAHFKEFIESRGAETGAWRGDIS</sequence>
<dbReference type="AlphaFoldDB" id="A0A6I6DXL4"/>
<dbReference type="InterPro" id="IPR023393">
    <property type="entry name" value="START-like_dom_sf"/>
</dbReference>
<dbReference type="EMBL" id="CP032550">
    <property type="protein sequence ID" value="QGU26734.1"/>
    <property type="molecule type" value="Genomic_DNA"/>
</dbReference>
<dbReference type="InterPro" id="IPR047137">
    <property type="entry name" value="ORF3"/>
</dbReference>
<dbReference type="PANTHER" id="PTHR33824">
    <property type="entry name" value="POLYKETIDE CYCLASE/DEHYDRASE AND LIPID TRANSPORT SUPERFAMILY PROTEIN"/>
    <property type="match status" value="1"/>
</dbReference>
<evidence type="ECO:0000313" key="3">
    <source>
        <dbReference type="Proteomes" id="UP000422989"/>
    </source>
</evidence>
<keyword evidence="3" id="KW-1185">Reference proteome</keyword>